<reference evidence="3 4" key="1">
    <citation type="submission" date="2019-08" db="EMBL/GenBank/DDBJ databases">
        <title>In-depth cultivation of the pig gut microbiome towards novel bacterial diversity and tailored functional studies.</title>
        <authorList>
            <person name="Wylensek D."/>
            <person name="Hitch T.C.A."/>
            <person name="Clavel T."/>
        </authorList>
    </citation>
    <scope>NUCLEOTIDE SEQUENCE [LARGE SCALE GENOMIC DNA]</scope>
    <source>
        <strain evidence="3 4">BBE-744-WT-12</strain>
    </source>
</reference>
<feature type="compositionally biased region" description="Pro residues" evidence="1">
    <location>
        <begin position="93"/>
        <end position="107"/>
    </location>
</feature>
<dbReference type="Gene3D" id="2.20.28.160">
    <property type="match status" value="1"/>
</dbReference>
<evidence type="ECO:0000256" key="2">
    <source>
        <dbReference type="SAM" id="Phobius"/>
    </source>
</evidence>
<protein>
    <submittedName>
        <fullName evidence="3">Zinc ribbon domain-containing protein</fullName>
    </submittedName>
</protein>
<feature type="transmembrane region" description="Helical" evidence="2">
    <location>
        <begin position="165"/>
        <end position="191"/>
    </location>
</feature>
<feature type="region of interest" description="Disordered" evidence="1">
    <location>
        <begin position="93"/>
        <end position="122"/>
    </location>
</feature>
<keyword evidence="2" id="KW-0472">Membrane</keyword>
<feature type="transmembrane region" description="Helical" evidence="2">
    <location>
        <begin position="357"/>
        <end position="379"/>
    </location>
</feature>
<dbReference type="Gene3D" id="2.20.28.30">
    <property type="entry name" value="RNA polymerase ii, chain L"/>
    <property type="match status" value="1"/>
</dbReference>
<feature type="transmembrane region" description="Helical" evidence="2">
    <location>
        <begin position="282"/>
        <end position="305"/>
    </location>
</feature>
<evidence type="ECO:0000256" key="1">
    <source>
        <dbReference type="SAM" id="MobiDB-lite"/>
    </source>
</evidence>
<proteinExistence type="predicted"/>
<name>A0A844G7X3_9BACT</name>
<sequence length="397" mass="43527">MASTSFHCPQCGKGIETNDENGAGSMECPYCGKSVPAPSGPPTSKIHCPGCSAKLEIQNDWMGTEITCPKCGKDIMLSEDMILIELKPKPKSVPPPAPLVRNVPPPAAARQEAEAEAGEEMPEEASAPSWSARLLGGCHFLEGILYDKFASGWYGRLFPAAHRGLITAGIICGFAFCLIGVILILCNYDYALTGNYNLFLLSDYGYQLAKWFDKLFSILLYLVFCLGSIYVNVKLIRLSDLLLLSTRGKIAPGILRLVPVFFVFCLLAVVLTLLWFAHSPLFLYALTPLLVLLPVLFVAPVPEVVNVEVAERKIGEVLVDAVAFWLRSVLKFLPLIWIGASFASLCSFSHHGVQPYFLLFLPPLLVINILLNFLVLELLKGILSIPDKLDALKKDAR</sequence>
<keyword evidence="2" id="KW-0812">Transmembrane</keyword>
<dbReference type="RefSeq" id="WP_154420155.1">
    <property type="nucleotide sequence ID" value="NZ_CALXOB010000005.1"/>
</dbReference>
<accession>A0A844G7X3</accession>
<comment type="caution">
    <text evidence="3">The sequence shown here is derived from an EMBL/GenBank/DDBJ whole genome shotgun (WGS) entry which is preliminary data.</text>
</comment>
<feature type="transmembrane region" description="Helical" evidence="2">
    <location>
        <begin position="317"/>
        <end position="337"/>
    </location>
</feature>
<dbReference type="EMBL" id="VUNS01000028">
    <property type="protein sequence ID" value="MST99044.1"/>
    <property type="molecule type" value="Genomic_DNA"/>
</dbReference>
<dbReference type="Proteomes" id="UP000435649">
    <property type="component" value="Unassembled WGS sequence"/>
</dbReference>
<keyword evidence="2" id="KW-1133">Transmembrane helix</keyword>
<dbReference type="AlphaFoldDB" id="A0A844G7X3"/>
<evidence type="ECO:0000313" key="4">
    <source>
        <dbReference type="Proteomes" id="UP000435649"/>
    </source>
</evidence>
<organism evidence="3 4">
    <name type="scientific">Victivallis lenta</name>
    <dbReference type="NCBI Taxonomy" id="2606640"/>
    <lineage>
        <taxon>Bacteria</taxon>
        <taxon>Pseudomonadati</taxon>
        <taxon>Lentisphaerota</taxon>
        <taxon>Lentisphaeria</taxon>
        <taxon>Victivallales</taxon>
        <taxon>Victivallaceae</taxon>
        <taxon>Victivallis</taxon>
    </lineage>
</organism>
<feature type="transmembrane region" description="Helical" evidence="2">
    <location>
        <begin position="254"/>
        <end position="276"/>
    </location>
</feature>
<feature type="transmembrane region" description="Helical" evidence="2">
    <location>
        <begin position="211"/>
        <end position="233"/>
    </location>
</feature>
<gene>
    <name evidence="3" type="ORF">FYJ85_18580</name>
</gene>
<evidence type="ECO:0000313" key="3">
    <source>
        <dbReference type="EMBL" id="MST99044.1"/>
    </source>
</evidence>
<keyword evidence="4" id="KW-1185">Reference proteome</keyword>